<feature type="coiled-coil region" evidence="1">
    <location>
        <begin position="119"/>
        <end position="146"/>
    </location>
</feature>
<dbReference type="GeneID" id="128202256"/>
<feature type="domain" description="FP protein C-terminal" evidence="2">
    <location>
        <begin position="311"/>
        <end position="361"/>
    </location>
</feature>
<accession>A0ABM3N2M8</accession>
<dbReference type="PANTHER" id="PTHR11505">
    <property type="entry name" value="L1 TRANSPOSABLE ELEMENT-RELATED"/>
    <property type="match status" value="1"/>
</dbReference>
<evidence type="ECO:0000259" key="2">
    <source>
        <dbReference type="Pfam" id="PF25298"/>
    </source>
</evidence>
<keyword evidence="3" id="KW-1185">Reference proteome</keyword>
<protein>
    <submittedName>
        <fullName evidence="4">Uncharacterized protein LOC128202256</fullName>
    </submittedName>
</protein>
<dbReference type="InterPro" id="IPR011011">
    <property type="entry name" value="Znf_FYVE_PHD"/>
</dbReference>
<dbReference type="InterPro" id="IPR057251">
    <property type="entry name" value="FP_C"/>
</dbReference>
<gene>
    <name evidence="4" type="primary">LOC128202256</name>
</gene>
<keyword evidence="1" id="KW-0175">Coiled coil</keyword>
<dbReference type="Gene3D" id="3.30.40.10">
    <property type="entry name" value="Zinc/RING finger domain, C3HC4 (zinc finger)"/>
    <property type="match status" value="1"/>
</dbReference>
<name>A0ABM3N2M8_GALME</name>
<dbReference type="Pfam" id="PF25298">
    <property type="entry name" value="Baculo_FP_2nd"/>
    <property type="match status" value="1"/>
</dbReference>
<dbReference type="RefSeq" id="XP_052757850.1">
    <property type="nucleotide sequence ID" value="XM_052901890.1"/>
</dbReference>
<organism evidence="3 4">
    <name type="scientific">Galleria mellonella</name>
    <name type="common">Greater wax moth</name>
    <dbReference type="NCBI Taxonomy" id="7137"/>
    <lineage>
        <taxon>Eukaryota</taxon>
        <taxon>Metazoa</taxon>
        <taxon>Ecdysozoa</taxon>
        <taxon>Arthropoda</taxon>
        <taxon>Hexapoda</taxon>
        <taxon>Insecta</taxon>
        <taxon>Pterygota</taxon>
        <taxon>Neoptera</taxon>
        <taxon>Endopterygota</taxon>
        <taxon>Lepidoptera</taxon>
        <taxon>Glossata</taxon>
        <taxon>Ditrysia</taxon>
        <taxon>Pyraloidea</taxon>
        <taxon>Pyralidae</taxon>
        <taxon>Galleriinae</taxon>
        <taxon>Galleria</taxon>
    </lineage>
</organism>
<reference evidence="4" key="1">
    <citation type="submission" date="2025-08" db="UniProtKB">
        <authorList>
            <consortium name="RefSeq"/>
        </authorList>
    </citation>
    <scope>IDENTIFICATION</scope>
    <source>
        <tissue evidence="4">Whole larvae</tissue>
    </source>
</reference>
<dbReference type="Proteomes" id="UP001652740">
    <property type="component" value="Unplaced"/>
</dbReference>
<evidence type="ECO:0000313" key="3">
    <source>
        <dbReference type="Proteomes" id="UP001652740"/>
    </source>
</evidence>
<dbReference type="InterPro" id="IPR013083">
    <property type="entry name" value="Znf_RING/FYVE/PHD"/>
</dbReference>
<proteinExistence type="predicted"/>
<evidence type="ECO:0000313" key="4">
    <source>
        <dbReference type="RefSeq" id="XP_052757850.1"/>
    </source>
</evidence>
<sequence length="374" mass="42666">MSSDKIQCAGCLKLIENKRYLYCGGCNQHFDLDCANISEQRFYNTLTKEHRDAWRCVMCKSRQPKFDNTNTPVRAAVDGVTVQRGGAVPGSPLHMDISLAEQSILNDTTPNTTSEITDIQALTMEIRLFRDEMKSTRAQLKTLNETLTAISSRVSACESRMDKIDECINSLENRMGNMSGVQQCDTSLLASINELKMDINDRDQDLLLNDIEISCISEQKEESLSHVVTTLAVKLGVNLSDQDIVSARRVGRMAESLEVSSERPRPIVVRLARRATRDQLLQAARVRRGATTEGTGLPGVPRRFYVNERLTKVNRQLFRRARTFCNQYKWRYVWTKEGRIYVRQYHDKGSPRLRLRTDDDFVRVFGPEAVRSIF</sequence>
<dbReference type="InterPro" id="IPR004244">
    <property type="entry name" value="Transposase_22"/>
</dbReference>
<dbReference type="SUPFAM" id="SSF57903">
    <property type="entry name" value="FYVE/PHD zinc finger"/>
    <property type="match status" value="1"/>
</dbReference>
<dbReference type="Gene3D" id="1.10.287.1490">
    <property type="match status" value="1"/>
</dbReference>
<evidence type="ECO:0000256" key="1">
    <source>
        <dbReference type="SAM" id="Coils"/>
    </source>
</evidence>